<comment type="caution">
    <text evidence="3">The sequence shown here is derived from an EMBL/GenBank/DDBJ whole genome shotgun (WGS) entry which is preliminary data.</text>
</comment>
<evidence type="ECO:0000313" key="3">
    <source>
        <dbReference type="EMBL" id="CAJ1406505.1"/>
    </source>
</evidence>
<feature type="signal peptide" evidence="2">
    <location>
        <begin position="1"/>
        <end position="25"/>
    </location>
</feature>
<protein>
    <submittedName>
        <fullName evidence="3">Uncharacterized protein</fullName>
    </submittedName>
</protein>
<dbReference type="Proteomes" id="UP001178507">
    <property type="component" value="Unassembled WGS sequence"/>
</dbReference>
<feature type="coiled-coil region" evidence="1">
    <location>
        <begin position="75"/>
        <end position="109"/>
    </location>
</feature>
<evidence type="ECO:0000256" key="1">
    <source>
        <dbReference type="SAM" id="Coils"/>
    </source>
</evidence>
<accession>A0AA36NBR4</accession>
<name>A0AA36NBR4_9DINO</name>
<dbReference type="AlphaFoldDB" id="A0AA36NBR4"/>
<reference evidence="3" key="1">
    <citation type="submission" date="2023-08" db="EMBL/GenBank/DDBJ databases">
        <authorList>
            <person name="Chen Y."/>
            <person name="Shah S."/>
            <person name="Dougan E. K."/>
            <person name="Thang M."/>
            <person name="Chan C."/>
        </authorList>
    </citation>
    <scope>NUCLEOTIDE SEQUENCE</scope>
</reference>
<dbReference type="EMBL" id="CAUJNA010003634">
    <property type="protein sequence ID" value="CAJ1406505.1"/>
    <property type="molecule type" value="Genomic_DNA"/>
</dbReference>
<evidence type="ECO:0000313" key="4">
    <source>
        <dbReference type="Proteomes" id="UP001178507"/>
    </source>
</evidence>
<keyword evidence="4" id="KW-1185">Reference proteome</keyword>
<keyword evidence="2" id="KW-0732">Signal</keyword>
<sequence>MAGAGLRAAACFEIMWLSVLLRASALDDAFVRQDLDVNYVAEMLDKLQASVKQQSFVSHEHFQGELRRLRGAISQAADSANLKLLEDTLEQTEREKMEAEAANLEAMQYYHTVRAAFGSQGGAPSCDFLTCGRHAVCRSSKSQRAFCECEPCFSGDGFTCRPSKCTAETFYSSQPVVPWSRSGLKPDPVSAAAVSIALLGEGSVAVAIQDELRGGQGFLSVGHVKSREVVWGEWQLFSPDSAAFQPTLVSLGERLLISYRDAEEEGKGYLVSGHPDGEDLTNFKVALSRPYLLAKKLRQKVTLVPLSGSRVACLFGGEMGDSQTQAPGRAVLVRALDGISLLGRYHFGAKAPISEVAATKLTEDSFVVAYRQLPPSDQELGATSKELSATWMKVSADDLLVVSGHHLALEPERAGMLHRDLALVSQNLFAYSYYSGAEKKTKMSLIQLDPSSHRMSPLGEPTVLAVGYNSFVGAVSLPSGSQVPSTFTYLQPVGKSSAAKVCGVSAAQRVSGCKDLHWAEAELQAAQAVKLQDGRLLFALVQKGGTVQSRLLSAGEASALDINMAVV</sequence>
<organism evidence="3 4">
    <name type="scientific">Effrenium voratum</name>
    <dbReference type="NCBI Taxonomy" id="2562239"/>
    <lineage>
        <taxon>Eukaryota</taxon>
        <taxon>Sar</taxon>
        <taxon>Alveolata</taxon>
        <taxon>Dinophyceae</taxon>
        <taxon>Suessiales</taxon>
        <taxon>Symbiodiniaceae</taxon>
        <taxon>Effrenium</taxon>
    </lineage>
</organism>
<proteinExistence type="predicted"/>
<feature type="chain" id="PRO_5041364401" evidence="2">
    <location>
        <begin position="26"/>
        <end position="567"/>
    </location>
</feature>
<keyword evidence="1" id="KW-0175">Coiled coil</keyword>
<gene>
    <name evidence="3" type="ORF">EVOR1521_LOCUS28456</name>
</gene>
<evidence type="ECO:0000256" key="2">
    <source>
        <dbReference type="SAM" id="SignalP"/>
    </source>
</evidence>